<proteinExistence type="predicted"/>
<reference evidence="2" key="1">
    <citation type="submission" date="2022-11" db="UniProtKB">
        <authorList>
            <consortium name="WormBaseParasite"/>
        </authorList>
    </citation>
    <scope>IDENTIFICATION</scope>
</reference>
<accession>A0AC34QB81</accession>
<name>A0AC34QB81_9BILA</name>
<evidence type="ECO:0000313" key="1">
    <source>
        <dbReference type="Proteomes" id="UP000887576"/>
    </source>
</evidence>
<organism evidence="1 2">
    <name type="scientific">Panagrolaimus sp. JU765</name>
    <dbReference type="NCBI Taxonomy" id="591449"/>
    <lineage>
        <taxon>Eukaryota</taxon>
        <taxon>Metazoa</taxon>
        <taxon>Ecdysozoa</taxon>
        <taxon>Nematoda</taxon>
        <taxon>Chromadorea</taxon>
        <taxon>Rhabditida</taxon>
        <taxon>Tylenchina</taxon>
        <taxon>Panagrolaimomorpha</taxon>
        <taxon>Panagrolaimoidea</taxon>
        <taxon>Panagrolaimidae</taxon>
        <taxon>Panagrolaimus</taxon>
    </lineage>
</organism>
<dbReference type="Proteomes" id="UP000887576">
    <property type="component" value="Unplaced"/>
</dbReference>
<dbReference type="WBParaSite" id="JU765_v2.g14725.t1">
    <property type="protein sequence ID" value="JU765_v2.g14725.t1"/>
    <property type="gene ID" value="JU765_v2.g14725"/>
</dbReference>
<sequence length="116" mass="13129">MLLRNAAFQMAIQRQVLMNAKRNPALFNALRYKWKVKMLLRSAAFQMAIQRQVLMNAKRNPALFNAIRYKWVSGSAATKTNQVPVGTSLGHPEDPVLHTYDGEYRGSPEKGDTLIP</sequence>
<protein>
    <submittedName>
        <fullName evidence="2">Uncharacterized protein</fullName>
    </submittedName>
</protein>
<evidence type="ECO:0000313" key="2">
    <source>
        <dbReference type="WBParaSite" id="JU765_v2.g14725.t1"/>
    </source>
</evidence>